<accession>A0A1G1VLI2</accession>
<reference evidence="1 2" key="1">
    <citation type="journal article" date="2016" name="Nat. Commun.">
        <title>Thousands of microbial genomes shed light on interconnected biogeochemical processes in an aquifer system.</title>
        <authorList>
            <person name="Anantharaman K."/>
            <person name="Brown C.T."/>
            <person name="Hug L.A."/>
            <person name="Sharon I."/>
            <person name="Castelle C.J."/>
            <person name="Probst A.J."/>
            <person name="Thomas B.C."/>
            <person name="Singh A."/>
            <person name="Wilkins M.J."/>
            <person name="Karaoz U."/>
            <person name="Brodie E.L."/>
            <person name="Williams K.H."/>
            <person name="Hubbard S.S."/>
            <person name="Banfield J.F."/>
        </authorList>
    </citation>
    <scope>NUCLEOTIDE SEQUENCE [LARGE SCALE GENOMIC DNA]</scope>
</reference>
<protein>
    <submittedName>
        <fullName evidence="1">Uncharacterized protein</fullName>
    </submittedName>
</protein>
<proteinExistence type="predicted"/>
<organism evidence="1 2">
    <name type="scientific">Candidatus Chisholmbacteria bacterium RIFCSPHIGHO2_01_FULL_49_18</name>
    <dbReference type="NCBI Taxonomy" id="1797590"/>
    <lineage>
        <taxon>Bacteria</taxon>
        <taxon>Candidatus Chisholmiibacteriota</taxon>
    </lineage>
</organism>
<evidence type="ECO:0000313" key="1">
    <source>
        <dbReference type="EMBL" id="OGY16268.1"/>
    </source>
</evidence>
<name>A0A1G1VLI2_9BACT</name>
<dbReference type="EMBL" id="MHCI01000018">
    <property type="protein sequence ID" value="OGY16268.1"/>
    <property type="molecule type" value="Genomic_DNA"/>
</dbReference>
<dbReference type="AlphaFoldDB" id="A0A1G1VLI2"/>
<gene>
    <name evidence="1" type="ORF">A2785_01605</name>
</gene>
<sequence length="185" mass="20628">MTEADPRDYRETDEATTNPIYAEALNLPYLFDEHMIRKPIAVDVPRMFDQLAEQGFKLGIESQIRSASIAIEGTSTVNPTPKILFHLDVYPLEGELDKAPSETVAYRNGGAISTGERPIGNFVEYLDRKLTLTLLSDGKAEVRFLPGNYTYLPSLQKSREALSRDADLRSTVIRTMLASVETISS</sequence>
<dbReference type="Proteomes" id="UP000179069">
    <property type="component" value="Unassembled WGS sequence"/>
</dbReference>
<comment type="caution">
    <text evidence="1">The sequence shown here is derived from an EMBL/GenBank/DDBJ whole genome shotgun (WGS) entry which is preliminary data.</text>
</comment>
<evidence type="ECO:0000313" key="2">
    <source>
        <dbReference type="Proteomes" id="UP000179069"/>
    </source>
</evidence>